<organism evidence="1 2">
    <name type="scientific">Sporomusa silvacetica DSM 10669</name>
    <dbReference type="NCBI Taxonomy" id="1123289"/>
    <lineage>
        <taxon>Bacteria</taxon>
        <taxon>Bacillati</taxon>
        <taxon>Bacillota</taxon>
        <taxon>Negativicutes</taxon>
        <taxon>Selenomonadales</taxon>
        <taxon>Sporomusaceae</taxon>
        <taxon>Sporomusa</taxon>
    </lineage>
</organism>
<evidence type="ECO:0000313" key="2">
    <source>
        <dbReference type="Proteomes" id="UP000216752"/>
    </source>
</evidence>
<accession>A0ABZ3IR71</accession>
<dbReference type="Proteomes" id="UP000216752">
    <property type="component" value="Chromosome"/>
</dbReference>
<evidence type="ECO:0000313" key="1">
    <source>
        <dbReference type="EMBL" id="XFO67888.1"/>
    </source>
</evidence>
<keyword evidence="2" id="KW-1185">Reference proteome</keyword>
<dbReference type="EMBL" id="CP155573">
    <property type="protein sequence ID" value="XFO67888.1"/>
    <property type="molecule type" value="Genomic_DNA"/>
</dbReference>
<sequence>MQASKFAVKNKPYTMIYVAHPACSTLPFMQKGYKMMNACRFFIWQQASSSISFCFKYLQYLTVFNNLNDDLALIRAWLYVSFPPVDCHA</sequence>
<proteinExistence type="predicted"/>
<protein>
    <submittedName>
        <fullName evidence="1">Uncharacterized protein</fullName>
    </submittedName>
</protein>
<reference evidence="1" key="1">
    <citation type="submission" date="2024-05" db="EMBL/GenBank/DDBJ databases">
        <title>Isolation and characterization of Sporomusa carbonis sp. nov., a carboxydotrophic hydrogenogen in the genus of Sporomusa isolated from a charcoal burning pile.</title>
        <authorList>
            <person name="Boeer T."/>
            <person name="Rosenbaum F."/>
            <person name="Eysell L."/>
            <person name="Mueller V."/>
            <person name="Daniel R."/>
            <person name="Poehlein A."/>
        </authorList>
    </citation>
    <scope>NUCLEOTIDE SEQUENCE [LARGE SCALE GENOMIC DNA]</scope>
    <source>
        <strain evidence="1">DSM 10669</strain>
    </source>
</reference>
<name>A0ABZ3IR71_9FIRM</name>
<gene>
    <name evidence="1" type="ORF">SPSIL_041070</name>
</gene>